<sequence>MIEFRQDVEIISAATMRKIILFLCIAFVGAPFAYAASEMKGEPTFFPSRESCPDGYYWHTVMNSTEHHLRVFVDGKPFSSEIYALAPMMKVENDDGTFSSVPYGVTRCFPKGGHPIIYQAEDFRSLPIGHGRVEVITGRAERKTKESSDYAVTEIKDGDLTPILWYDSENIRMNIGLVFPAILVVVFFATLIVFIRIVFFHKRP</sequence>
<dbReference type="AlphaFoldDB" id="A0A1G2K3J8"/>
<feature type="transmembrane region" description="Helical" evidence="1">
    <location>
        <begin position="177"/>
        <end position="199"/>
    </location>
</feature>
<organism evidence="2 3">
    <name type="scientific">Candidatus Sungbacteria bacterium RIFCSPHIGHO2_01_FULL_47_32</name>
    <dbReference type="NCBI Taxonomy" id="1802264"/>
    <lineage>
        <taxon>Bacteria</taxon>
        <taxon>Candidatus Sungiibacteriota</taxon>
    </lineage>
</organism>
<comment type="caution">
    <text evidence="2">The sequence shown here is derived from an EMBL/GenBank/DDBJ whole genome shotgun (WGS) entry which is preliminary data.</text>
</comment>
<reference evidence="2 3" key="1">
    <citation type="journal article" date="2016" name="Nat. Commun.">
        <title>Thousands of microbial genomes shed light on interconnected biogeochemical processes in an aquifer system.</title>
        <authorList>
            <person name="Anantharaman K."/>
            <person name="Brown C.T."/>
            <person name="Hug L.A."/>
            <person name="Sharon I."/>
            <person name="Castelle C.J."/>
            <person name="Probst A.J."/>
            <person name="Thomas B.C."/>
            <person name="Singh A."/>
            <person name="Wilkins M.J."/>
            <person name="Karaoz U."/>
            <person name="Brodie E.L."/>
            <person name="Williams K.H."/>
            <person name="Hubbard S.S."/>
            <person name="Banfield J.F."/>
        </authorList>
    </citation>
    <scope>NUCLEOTIDE SEQUENCE [LARGE SCALE GENOMIC DNA]</scope>
</reference>
<keyword evidence="1" id="KW-1133">Transmembrane helix</keyword>
<dbReference type="EMBL" id="MHQC01000046">
    <property type="protein sequence ID" value="OGZ93986.1"/>
    <property type="molecule type" value="Genomic_DNA"/>
</dbReference>
<gene>
    <name evidence="2" type="ORF">A2633_00910</name>
</gene>
<proteinExistence type="predicted"/>
<name>A0A1G2K3J8_9BACT</name>
<protein>
    <submittedName>
        <fullName evidence="2">Uncharacterized protein</fullName>
    </submittedName>
</protein>
<dbReference type="Proteomes" id="UP000177152">
    <property type="component" value="Unassembled WGS sequence"/>
</dbReference>
<keyword evidence="1" id="KW-0812">Transmembrane</keyword>
<evidence type="ECO:0000313" key="2">
    <source>
        <dbReference type="EMBL" id="OGZ93986.1"/>
    </source>
</evidence>
<accession>A0A1G2K3J8</accession>
<keyword evidence="1" id="KW-0472">Membrane</keyword>
<evidence type="ECO:0000313" key="3">
    <source>
        <dbReference type="Proteomes" id="UP000177152"/>
    </source>
</evidence>
<evidence type="ECO:0000256" key="1">
    <source>
        <dbReference type="SAM" id="Phobius"/>
    </source>
</evidence>